<dbReference type="Proteomes" id="UP000292298">
    <property type="component" value="Unassembled WGS sequence"/>
</dbReference>
<dbReference type="SUPFAM" id="SSF53474">
    <property type="entry name" value="alpha/beta-Hydrolases"/>
    <property type="match status" value="1"/>
</dbReference>
<dbReference type="GO" id="GO:0016787">
    <property type="term" value="F:hydrolase activity"/>
    <property type="evidence" value="ECO:0007669"/>
    <property type="project" value="UniProtKB-KW"/>
</dbReference>
<dbReference type="RefSeq" id="WP_130502790.1">
    <property type="nucleotide sequence ID" value="NZ_SHLI01000001.1"/>
</dbReference>
<dbReference type="InterPro" id="IPR000073">
    <property type="entry name" value="AB_hydrolase_1"/>
</dbReference>
<dbReference type="Pfam" id="PF12697">
    <property type="entry name" value="Abhydrolase_6"/>
    <property type="match status" value="1"/>
</dbReference>
<name>A0A4Q8CZP0_9GAMM</name>
<evidence type="ECO:0000313" key="2">
    <source>
        <dbReference type="EMBL" id="RZU98483.1"/>
    </source>
</evidence>
<dbReference type="InterPro" id="IPR050228">
    <property type="entry name" value="Carboxylesterase_BioH"/>
</dbReference>
<reference evidence="2 3" key="1">
    <citation type="submission" date="2019-02" db="EMBL/GenBank/DDBJ databases">
        <title>Genomic Encyclopedia of Type Strains, Phase IV (KMG-IV): sequencing the most valuable type-strain genomes for metagenomic binning, comparative biology and taxonomic classification.</title>
        <authorList>
            <person name="Goeker M."/>
        </authorList>
    </citation>
    <scope>NUCLEOTIDE SEQUENCE [LARGE SCALE GENOMIC DNA]</scope>
    <source>
        <strain evidence="2 3">DSM 21056</strain>
    </source>
</reference>
<dbReference type="EMBL" id="SHLI01000001">
    <property type="protein sequence ID" value="RZU98483.1"/>
    <property type="molecule type" value="Genomic_DNA"/>
</dbReference>
<keyword evidence="3" id="KW-1185">Reference proteome</keyword>
<sequence length="283" mass="31075">MFADFHWPNWEQTSDPALQILASQPSTGAAARQTPIVFIHGAFMGAWSWQPNFLDYFAGQGFHAIAPSLRGHGDSEGFDRLDSASINDYVNDLSTVVGQLEGPPPILVGHSMGALVVQRYMERASVSAAVLMAPVPPHGLMPSTLRMMIGDPLLYLQFGMMQFFGAGTVDSSVAQRAVFSESTAQEDLEDYAELVQRESQRALWDMNVHARGRPRLTRGDIPVHVIAGAEDALFNARETKAVADLWDATWEEVPGLAHAMMIEPGWERSAQAIVDWLDSRAIP</sequence>
<protein>
    <submittedName>
        <fullName evidence="2">Alpha-beta hydrolase superfamily lysophospholipase</fullName>
    </submittedName>
</protein>
<keyword evidence="2" id="KW-0378">Hydrolase</keyword>
<feature type="domain" description="AB hydrolase-1" evidence="1">
    <location>
        <begin position="36"/>
        <end position="264"/>
    </location>
</feature>
<proteinExistence type="predicted"/>
<dbReference type="InterPro" id="IPR029058">
    <property type="entry name" value="AB_hydrolase_fold"/>
</dbReference>
<gene>
    <name evidence="2" type="ORF">EV698_0730</name>
</gene>
<evidence type="ECO:0000313" key="3">
    <source>
        <dbReference type="Proteomes" id="UP000292298"/>
    </source>
</evidence>
<dbReference type="PANTHER" id="PTHR43194">
    <property type="entry name" value="HYDROLASE ALPHA/BETA FOLD FAMILY"/>
    <property type="match status" value="1"/>
</dbReference>
<dbReference type="PANTHER" id="PTHR43194:SF2">
    <property type="entry name" value="PEROXISOMAL MEMBRANE PROTEIN LPX1"/>
    <property type="match status" value="1"/>
</dbReference>
<comment type="caution">
    <text evidence="2">The sequence shown here is derived from an EMBL/GenBank/DDBJ whole genome shotgun (WGS) entry which is preliminary data.</text>
</comment>
<dbReference type="AlphaFoldDB" id="A0A4Q8CZP0"/>
<evidence type="ECO:0000259" key="1">
    <source>
        <dbReference type="Pfam" id="PF12697"/>
    </source>
</evidence>
<organism evidence="2 3">
    <name type="scientific">Spiribacter vilamensis</name>
    <dbReference type="NCBI Taxonomy" id="531306"/>
    <lineage>
        <taxon>Bacteria</taxon>
        <taxon>Pseudomonadati</taxon>
        <taxon>Pseudomonadota</taxon>
        <taxon>Gammaproteobacteria</taxon>
        <taxon>Chromatiales</taxon>
        <taxon>Ectothiorhodospiraceae</taxon>
        <taxon>Spiribacter</taxon>
    </lineage>
</organism>
<accession>A0A4Q8CZP0</accession>
<dbReference type="Gene3D" id="3.40.50.1820">
    <property type="entry name" value="alpha/beta hydrolase"/>
    <property type="match status" value="1"/>
</dbReference>
<dbReference type="OrthoDB" id="9806902at2"/>